<evidence type="ECO:0000313" key="2">
    <source>
        <dbReference type="Proteomes" id="UP000030649"/>
    </source>
</evidence>
<evidence type="ECO:0008006" key="3">
    <source>
        <dbReference type="Google" id="ProtNLM"/>
    </source>
</evidence>
<reference evidence="1 2" key="1">
    <citation type="journal article" date="2013" name="PLoS ONE">
        <title>Assembly-driven community genomics of a hypersaline microbial ecosystem.</title>
        <authorList>
            <person name="Podell S."/>
            <person name="Ugalde J.A."/>
            <person name="Narasingarao P."/>
            <person name="Banfield J.F."/>
            <person name="Heidelberg K.B."/>
            <person name="Allen E.E."/>
        </authorList>
    </citation>
    <scope>NUCLEOTIDE SEQUENCE [LARGE SCALE GENOMIC DNA]</scope>
    <source>
        <strain evidence="2">J07HQW1</strain>
    </source>
</reference>
<dbReference type="InterPro" id="IPR014710">
    <property type="entry name" value="RmlC-like_jellyroll"/>
</dbReference>
<name>U1PET9_9EURY</name>
<gene>
    <name evidence="1" type="ORF">J07HQW1_02177</name>
</gene>
<dbReference type="STRING" id="1238424.J07HQW1_02177"/>
<dbReference type="Proteomes" id="UP000030649">
    <property type="component" value="Unassembled WGS sequence"/>
</dbReference>
<dbReference type="InterPro" id="IPR011051">
    <property type="entry name" value="RmlC_Cupin_sf"/>
</dbReference>
<accession>U1PET9</accession>
<proteinExistence type="predicted"/>
<organism evidence="1 2">
    <name type="scientific">Haloquadratum walsbyi J07HQW1</name>
    <dbReference type="NCBI Taxonomy" id="1238424"/>
    <lineage>
        <taxon>Archaea</taxon>
        <taxon>Methanobacteriati</taxon>
        <taxon>Methanobacteriota</taxon>
        <taxon>Stenosarchaea group</taxon>
        <taxon>Halobacteria</taxon>
        <taxon>Halobacteriales</taxon>
        <taxon>Haloferacaceae</taxon>
        <taxon>Haloquadratum</taxon>
    </lineage>
</organism>
<protein>
    <recommendedName>
        <fullName evidence="3">Cupin domain protein</fullName>
    </recommendedName>
</protein>
<dbReference type="Gene3D" id="2.60.120.10">
    <property type="entry name" value="Jelly Rolls"/>
    <property type="match status" value="1"/>
</dbReference>
<evidence type="ECO:0000313" key="1">
    <source>
        <dbReference type="EMBL" id="ERG92142.1"/>
    </source>
</evidence>
<dbReference type="AlphaFoldDB" id="U1PET9"/>
<dbReference type="EMBL" id="KE356560">
    <property type="protein sequence ID" value="ERG92142.1"/>
    <property type="molecule type" value="Genomic_DNA"/>
</dbReference>
<dbReference type="SUPFAM" id="SSF51182">
    <property type="entry name" value="RmlC-like cupins"/>
    <property type="match status" value="1"/>
</dbReference>
<dbReference type="HOGENOM" id="CLU_2165219_0_0_2"/>
<sequence>MAQLLETGIELAMPTIRPLPNPDRGPRTDVFLGAEIKTVRLTLNAGERVAPHQHLEREVVLYLLQGRTTVQLGEKNLNSRTEISHGSAAIRISHLLQILPVKYLLFWSHR</sequence>